<dbReference type="RefSeq" id="WP_183961498.1">
    <property type="nucleotide sequence ID" value="NZ_JACHHP010000004.1"/>
</dbReference>
<dbReference type="AlphaFoldDB" id="A0A7W8FZZ4"/>
<gene>
    <name evidence="2" type="ORF">HNQ52_002507</name>
</gene>
<accession>A0A7W8FZZ4</accession>
<dbReference type="InterPro" id="IPR059226">
    <property type="entry name" value="Choice_anch_Q_dom"/>
</dbReference>
<protein>
    <recommendedName>
        <fullName evidence="4">Right handed beta helix domain-containing protein</fullName>
    </recommendedName>
</protein>
<comment type="caution">
    <text evidence="2">The sequence shown here is derived from an EMBL/GenBank/DDBJ whole genome shotgun (WGS) entry which is preliminary data.</text>
</comment>
<dbReference type="Proteomes" id="UP000521199">
    <property type="component" value="Unassembled WGS sequence"/>
</dbReference>
<feature type="signal peptide" evidence="1">
    <location>
        <begin position="1"/>
        <end position="24"/>
    </location>
</feature>
<name>A0A7W8FZZ4_9GAMM</name>
<feature type="chain" id="PRO_5030808467" description="Right handed beta helix domain-containing protein" evidence="1">
    <location>
        <begin position="25"/>
        <end position="485"/>
    </location>
</feature>
<reference evidence="2 3" key="1">
    <citation type="submission" date="2020-08" db="EMBL/GenBank/DDBJ databases">
        <title>Genomic Encyclopedia of Type Strains, Phase IV (KMG-IV): sequencing the most valuable type-strain genomes for metagenomic binning, comparative biology and taxonomic classification.</title>
        <authorList>
            <person name="Goeker M."/>
        </authorList>
    </citation>
    <scope>NUCLEOTIDE SEQUENCE [LARGE SCALE GENOMIC DNA]</scope>
    <source>
        <strain evidence="2 3">DSM 24163</strain>
    </source>
</reference>
<keyword evidence="1" id="KW-0732">Signal</keyword>
<evidence type="ECO:0000313" key="2">
    <source>
        <dbReference type="EMBL" id="MBB5208957.1"/>
    </source>
</evidence>
<dbReference type="InterPro" id="IPR011050">
    <property type="entry name" value="Pectin_lyase_fold/virulence"/>
</dbReference>
<dbReference type="NCBIfam" id="NF041518">
    <property type="entry name" value="choice_anch_Q"/>
    <property type="match status" value="1"/>
</dbReference>
<organism evidence="2 3">
    <name type="scientific">Chiayiivirga flava</name>
    <dbReference type="NCBI Taxonomy" id="659595"/>
    <lineage>
        <taxon>Bacteria</taxon>
        <taxon>Pseudomonadati</taxon>
        <taxon>Pseudomonadota</taxon>
        <taxon>Gammaproteobacteria</taxon>
        <taxon>Lysobacterales</taxon>
        <taxon>Lysobacteraceae</taxon>
        <taxon>Chiayiivirga</taxon>
    </lineage>
</organism>
<dbReference type="SUPFAM" id="SSF51126">
    <property type="entry name" value="Pectin lyase-like"/>
    <property type="match status" value="1"/>
</dbReference>
<evidence type="ECO:0008006" key="4">
    <source>
        <dbReference type="Google" id="ProtNLM"/>
    </source>
</evidence>
<dbReference type="EMBL" id="JACHHP010000004">
    <property type="protein sequence ID" value="MBB5208957.1"/>
    <property type="molecule type" value="Genomic_DNA"/>
</dbReference>
<sequence>MPIHTHCRTAFAAVALAAAGVAHAGTYTVTTTADGGPGSLRQVIADLPPGEDNEIRFQPGGTGIIVLSVASDLPLLRGTSVLIEGQYNLGGIVVDGQSTSRLFFTGNVPTTVRNLTVRNGAGTFNAGCVQGGGAALTLDNVVVEGCRAGIGSANAYGGGVSGFGSLTVRRSIFRDNLAMAGTGGGNQSGGAIYYRGQVLIEDSLFIGNRVENGPNAFSDGGAAYFFESDVTVRRSRFIDNRVVAPVPGGSAAGGAIACRRGTCTVEASYFGGNDSAMVGGAVAQEEGALVLRNVVVQDTFDGYGGAVRVTGAGGQPATLTIDNSTFTDNAIPAWSGYGVHLDVGGNTTVLRIANSAFGAIEGSPACRLAGDAAGYAGPGFNRAIDDSCDAMLGSDSEQATVDQFGLGAPVFGGYVEAPQLAATSVLIDAGNPAVPMPGGDAGACLTLDANGHARPSDGNGDGLARCDIGAQEIRSPRLFGNGFET</sequence>
<evidence type="ECO:0000313" key="3">
    <source>
        <dbReference type="Proteomes" id="UP000521199"/>
    </source>
</evidence>
<proteinExistence type="predicted"/>
<keyword evidence="3" id="KW-1185">Reference proteome</keyword>
<evidence type="ECO:0000256" key="1">
    <source>
        <dbReference type="SAM" id="SignalP"/>
    </source>
</evidence>